<organism evidence="1 2">
    <name type="scientific">Marivivens niveibacter</name>
    <dbReference type="NCBI Taxonomy" id="1930667"/>
    <lineage>
        <taxon>Bacteria</taxon>
        <taxon>Pseudomonadati</taxon>
        <taxon>Pseudomonadota</taxon>
        <taxon>Alphaproteobacteria</taxon>
        <taxon>Rhodobacterales</taxon>
        <taxon>Paracoccaceae</taxon>
        <taxon>Marivivens group</taxon>
        <taxon>Marivivens</taxon>
    </lineage>
</organism>
<reference evidence="1 2" key="1">
    <citation type="submission" date="2016-12" db="EMBL/GenBank/DDBJ databases">
        <title>The draft genome sequence of HSLHS2.</title>
        <authorList>
            <person name="Hu D."/>
            <person name="Wang L."/>
            <person name="Shao Z."/>
        </authorList>
    </citation>
    <scope>NUCLEOTIDE SEQUENCE [LARGE SCALE GENOMIC DNA]</scope>
    <source>
        <strain evidence="1">MCCC 1A06712</strain>
    </source>
</reference>
<accession>A0A251X255</accession>
<name>A0A251X255_9RHOB</name>
<protein>
    <submittedName>
        <fullName evidence="1">Uncharacterized protein</fullName>
    </submittedName>
</protein>
<dbReference type="EMBL" id="MSPP01000001">
    <property type="protein sequence ID" value="OUD10468.1"/>
    <property type="molecule type" value="Genomic_DNA"/>
</dbReference>
<sequence length="177" mass="19818">MTEHDRDPSAELREAQSKFRARQFDVAYLEAQSLAKAFPDIPSISAFASATRKSLNAHCKALIKSGELEKAWHIFLHLSDDTEFAPALFDSWTDAAVIDLPATSVAQCLDGFTPSDSDTEKRKWLTLARIFEQLPSNEKNIELGFYALRHLPGNKSILDGLDHMINQSQRTAQSEII</sequence>
<proteinExistence type="predicted"/>
<evidence type="ECO:0000313" key="1">
    <source>
        <dbReference type="EMBL" id="OUD10468.1"/>
    </source>
</evidence>
<comment type="caution">
    <text evidence="1">The sequence shown here is derived from an EMBL/GenBank/DDBJ whole genome shotgun (WGS) entry which is preliminary data.</text>
</comment>
<dbReference type="AlphaFoldDB" id="A0A251X255"/>
<dbReference type="Proteomes" id="UP000194664">
    <property type="component" value="Unassembled WGS sequence"/>
</dbReference>
<evidence type="ECO:0000313" key="2">
    <source>
        <dbReference type="Proteomes" id="UP000194664"/>
    </source>
</evidence>
<gene>
    <name evidence="1" type="ORF">BVC71_02935</name>
</gene>
<keyword evidence="2" id="KW-1185">Reference proteome</keyword>